<feature type="compositionally biased region" description="Basic residues" evidence="1">
    <location>
        <begin position="234"/>
        <end position="246"/>
    </location>
</feature>
<organism evidence="2">
    <name type="scientific">uncultured Nocardioidaceae bacterium</name>
    <dbReference type="NCBI Taxonomy" id="253824"/>
    <lineage>
        <taxon>Bacteria</taxon>
        <taxon>Bacillati</taxon>
        <taxon>Actinomycetota</taxon>
        <taxon>Actinomycetes</taxon>
        <taxon>Propionibacteriales</taxon>
        <taxon>Nocardioidaceae</taxon>
        <taxon>environmental samples</taxon>
    </lineage>
</organism>
<feature type="compositionally biased region" description="Basic and acidic residues" evidence="1">
    <location>
        <begin position="141"/>
        <end position="156"/>
    </location>
</feature>
<protein>
    <submittedName>
        <fullName evidence="2">NADH-ubiquinone oxidoreductase chain J</fullName>
        <ecNumber evidence="2">1.6.5.3</ecNumber>
    </submittedName>
</protein>
<evidence type="ECO:0000256" key="1">
    <source>
        <dbReference type="SAM" id="MobiDB-lite"/>
    </source>
</evidence>
<feature type="compositionally biased region" description="Basic residues" evidence="1">
    <location>
        <begin position="200"/>
        <end position="213"/>
    </location>
</feature>
<name>A0A6J4M446_9ACTN</name>
<keyword evidence="2" id="KW-0830">Ubiquinone</keyword>
<gene>
    <name evidence="2" type="ORF">AVDCRST_MAG24-1711</name>
</gene>
<feature type="non-terminal residue" evidence="2">
    <location>
        <position position="1"/>
    </location>
</feature>
<feature type="region of interest" description="Disordered" evidence="1">
    <location>
        <begin position="1"/>
        <end position="252"/>
    </location>
</feature>
<dbReference type="EMBL" id="CADCUF010000248">
    <property type="protein sequence ID" value="CAA9349415.1"/>
    <property type="molecule type" value="Genomic_DNA"/>
</dbReference>
<keyword evidence="2" id="KW-0560">Oxidoreductase</keyword>
<sequence>DRLLAPGARHGARRAGDPLRPQGGPRGVAAGGGDDRSCGALPRPGRALPLRGADHRLHRRDPHALPLRRHARRRRRLGLARGDHPRPAAHGGGPRAALRHHRRAGDRAGLGRGCHRTGHRQRERQRPGPGPAGLHPLRLRLRGDQRAAHHRGDGGDGARPPGAVDAPGEPGRPLQAAGARLRRARQAPRPAAEPRCLRAAQRRGHPRAAPRRHAGGDLGVAGAHRPRDRAVRAGARRRRRGGRAPRRGAEQV</sequence>
<dbReference type="AlphaFoldDB" id="A0A6J4M446"/>
<dbReference type="EC" id="1.6.5.3" evidence="2"/>
<reference evidence="2" key="1">
    <citation type="submission" date="2020-02" db="EMBL/GenBank/DDBJ databases">
        <authorList>
            <person name="Meier V. D."/>
        </authorList>
    </citation>
    <scope>NUCLEOTIDE SEQUENCE</scope>
    <source>
        <strain evidence="2">AVDCRST_MAG24</strain>
    </source>
</reference>
<accession>A0A6J4M446</accession>
<feature type="compositionally biased region" description="Low complexity" evidence="1">
    <location>
        <begin position="158"/>
        <end position="179"/>
    </location>
</feature>
<evidence type="ECO:0000313" key="2">
    <source>
        <dbReference type="EMBL" id="CAA9349415.1"/>
    </source>
</evidence>
<feature type="non-terminal residue" evidence="2">
    <location>
        <position position="252"/>
    </location>
</feature>
<feature type="compositionally biased region" description="Basic residues" evidence="1">
    <location>
        <begin position="56"/>
        <end position="78"/>
    </location>
</feature>
<proteinExistence type="predicted"/>
<feature type="compositionally biased region" description="Basic residues" evidence="1">
    <location>
        <begin position="113"/>
        <end position="123"/>
    </location>
</feature>
<dbReference type="GO" id="GO:0016491">
    <property type="term" value="F:oxidoreductase activity"/>
    <property type="evidence" value="ECO:0007669"/>
    <property type="project" value="UniProtKB-KW"/>
</dbReference>